<dbReference type="STRING" id="39482.ERS852491_04638"/>
<dbReference type="OrthoDB" id="1707441at2"/>
<dbReference type="Proteomes" id="UP000095544">
    <property type="component" value="Unassembled WGS sequence"/>
</dbReference>
<dbReference type="AlphaFoldDB" id="A0A174LRI0"/>
<dbReference type="EMBL" id="CYZU01000070">
    <property type="protein sequence ID" value="CUP24385.1"/>
    <property type="molecule type" value="Genomic_DNA"/>
</dbReference>
<evidence type="ECO:0000313" key="2">
    <source>
        <dbReference type="Proteomes" id="UP000095544"/>
    </source>
</evidence>
<organism evidence="1 2">
    <name type="scientific">Faecalicatena contorta</name>
    <dbReference type="NCBI Taxonomy" id="39482"/>
    <lineage>
        <taxon>Bacteria</taxon>
        <taxon>Bacillati</taxon>
        <taxon>Bacillota</taxon>
        <taxon>Clostridia</taxon>
        <taxon>Lachnospirales</taxon>
        <taxon>Lachnospiraceae</taxon>
        <taxon>Faecalicatena</taxon>
    </lineage>
</organism>
<sequence length="180" mass="21046">METSILELLELANRKEELALLSAMNQKTERFGLALREEDIKELAECRNQSLKKYGRVEFGRGILDQLIYVFCDSQYISQQNYLSSLERLQDIFYEFKNAALDQMTDDEVLTFMREQFETVCAGDLDYLEETCLEVFTAAVRAGYRGYTASGGNGEYEQFDEVPRWDKELYLQALRELCWE</sequence>
<proteinExistence type="predicted"/>
<name>A0A174LRI0_9FIRM</name>
<reference evidence="1 2" key="1">
    <citation type="submission" date="2015-09" db="EMBL/GenBank/DDBJ databases">
        <authorList>
            <consortium name="Pathogen Informatics"/>
        </authorList>
    </citation>
    <scope>NUCLEOTIDE SEQUENCE [LARGE SCALE GENOMIC DNA]</scope>
    <source>
        <strain evidence="1 2">2789STDY5834876</strain>
    </source>
</reference>
<protein>
    <submittedName>
        <fullName evidence="1">Uncharacterized protein</fullName>
    </submittedName>
</protein>
<accession>A0A174LRI0</accession>
<dbReference type="RefSeq" id="WP_050639894.1">
    <property type="nucleotide sequence ID" value="NZ_CABKUE010000007.1"/>
</dbReference>
<evidence type="ECO:0000313" key="1">
    <source>
        <dbReference type="EMBL" id="CUP24385.1"/>
    </source>
</evidence>
<dbReference type="Pfam" id="PF19848">
    <property type="entry name" value="DUF6323"/>
    <property type="match status" value="1"/>
</dbReference>
<gene>
    <name evidence="1" type="ORF">ERS852491_04638</name>
</gene>
<dbReference type="InterPro" id="IPR046286">
    <property type="entry name" value="DUF6323"/>
</dbReference>